<dbReference type="SUPFAM" id="SSF47413">
    <property type="entry name" value="lambda repressor-like DNA-binding domains"/>
    <property type="match status" value="1"/>
</dbReference>
<dbReference type="PANTHER" id="PTHR43304:SF1">
    <property type="entry name" value="PAC DOMAIN-CONTAINING PROTEIN"/>
    <property type="match status" value="1"/>
</dbReference>
<dbReference type="InterPro" id="IPR001387">
    <property type="entry name" value="Cro/C1-type_HTH"/>
</dbReference>
<name>A0A0J6VBK8_9HYPH</name>
<comment type="caution">
    <text evidence="7">The sequence shown here is derived from an EMBL/GenBank/DDBJ whole genome shotgun (WGS) entry which is preliminary data.</text>
</comment>
<dbReference type="Pfam" id="PF08447">
    <property type="entry name" value="PAS_3"/>
    <property type="match status" value="1"/>
</dbReference>
<dbReference type="Proteomes" id="UP000035929">
    <property type="component" value="Unassembled WGS sequence"/>
</dbReference>
<sequence>MFLRAIEDGGFVGNWSWLLTSDEQRWSLGFFRLLGLDPSIVTAGYDLFISLLHPDDRERLASPHEILRGHIWPSATVRLIRPSGELRVLSVLSELRVSPEGRPLAASGVALDVTDRERLRQALIAENRRRQSLYLTTYATTYAVGTNGTHEFPSEMAQVHGLALQEISQNPFVMIIPEERVGFRDRAIGSLTPHVRFQGTARERLANGEIWQFRIIGVPLWDEAGRYRGRAGIKYPVHASGSAVHATDVPADKQIRRALEQTVRGEHLRAARGLLDWSRGTLAEASGLSLSTVRRLEEDAERLGARSRHKAVDALRRAGIRFLAMDNGILAVART</sequence>
<keyword evidence="3" id="KW-0597">Phosphoprotein</keyword>
<dbReference type="CDD" id="cd00093">
    <property type="entry name" value="HTH_XRE"/>
    <property type="match status" value="1"/>
</dbReference>
<dbReference type="Gene3D" id="1.10.260.40">
    <property type="entry name" value="lambda repressor-like DNA-binding domains"/>
    <property type="match status" value="1"/>
</dbReference>
<protein>
    <recommendedName>
        <fullName evidence="2">histidine kinase</fullName>
        <ecNumber evidence="2">2.7.13.3</ecNumber>
    </recommendedName>
</protein>
<dbReference type="GO" id="GO:0003677">
    <property type="term" value="F:DNA binding"/>
    <property type="evidence" value="ECO:0007669"/>
    <property type="project" value="InterPro"/>
</dbReference>
<evidence type="ECO:0000256" key="2">
    <source>
        <dbReference type="ARBA" id="ARBA00012438"/>
    </source>
</evidence>
<dbReference type="InterPro" id="IPR010982">
    <property type="entry name" value="Lambda_DNA-bd_dom_sf"/>
</dbReference>
<accession>A0A0J6VBK8</accession>
<dbReference type="SUPFAM" id="SSF55785">
    <property type="entry name" value="PYP-like sensor domain (PAS domain)"/>
    <property type="match status" value="2"/>
</dbReference>
<evidence type="ECO:0000313" key="7">
    <source>
        <dbReference type="EMBL" id="KMO36411.1"/>
    </source>
</evidence>
<dbReference type="EMBL" id="LABX01000070">
    <property type="protein sequence ID" value="KMO36411.1"/>
    <property type="molecule type" value="Genomic_DNA"/>
</dbReference>
<dbReference type="InterPro" id="IPR000700">
    <property type="entry name" value="PAS-assoc_C"/>
</dbReference>
<dbReference type="InterPro" id="IPR052162">
    <property type="entry name" value="Sensor_kinase/Photoreceptor"/>
</dbReference>
<reference evidence="7 8" key="1">
    <citation type="submission" date="2015-03" db="EMBL/GenBank/DDBJ databases">
        <title>Genome sequencing of Methylobacterium aquaticum DSM16371 type strain.</title>
        <authorList>
            <person name="Chaudhry V."/>
            <person name="Patil P.B."/>
        </authorList>
    </citation>
    <scope>NUCLEOTIDE SEQUENCE [LARGE SCALE GENOMIC DNA]</scope>
    <source>
        <strain evidence="7 8">DSM 16371</strain>
    </source>
</reference>
<dbReference type="AlphaFoldDB" id="A0A0J6VBK8"/>
<keyword evidence="5 7" id="KW-0418">Kinase</keyword>
<dbReference type="PATRIC" id="fig|270351.6.peg.6871"/>
<evidence type="ECO:0000313" key="8">
    <source>
        <dbReference type="Proteomes" id="UP000035929"/>
    </source>
</evidence>
<gene>
    <name evidence="7" type="ORF">VP06_09970</name>
</gene>
<evidence type="ECO:0000256" key="1">
    <source>
        <dbReference type="ARBA" id="ARBA00000085"/>
    </source>
</evidence>
<dbReference type="PANTHER" id="PTHR43304">
    <property type="entry name" value="PHYTOCHROME-LIKE PROTEIN CPH1"/>
    <property type="match status" value="1"/>
</dbReference>
<comment type="catalytic activity">
    <reaction evidence="1">
        <text>ATP + protein L-histidine = ADP + protein N-phospho-L-histidine.</text>
        <dbReference type="EC" id="2.7.13.3"/>
    </reaction>
</comment>
<evidence type="ECO:0000256" key="4">
    <source>
        <dbReference type="ARBA" id="ARBA00022679"/>
    </source>
</evidence>
<evidence type="ECO:0000256" key="5">
    <source>
        <dbReference type="ARBA" id="ARBA00022777"/>
    </source>
</evidence>
<dbReference type="GO" id="GO:0004673">
    <property type="term" value="F:protein histidine kinase activity"/>
    <property type="evidence" value="ECO:0007669"/>
    <property type="project" value="UniProtKB-EC"/>
</dbReference>
<dbReference type="Gene3D" id="3.30.450.20">
    <property type="entry name" value="PAS domain"/>
    <property type="match status" value="1"/>
</dbReference>
<dbReference type="PROSITE" id="PS50113">
    <property type="entry name" value="PAC"/>
    <property type="match status" value="1"/>
</dbReference>
<keyword evidence="4" id="KW-0808">Transferase</keyword>
<organism evidence="7 8">
    <name type="scientific">Methylobacterium aquaticum</name>
    <dbReference type="NCBI Taxonomy" id="270351"/>
    <lineage>
        <taxon>Bacteria</taxon>
        <taxon>Pseudomonadati</taxon>
        <taxon>Pseudomonadota</taxon>
        <taxon>Alphaproteobacteria</taxon>
        <taxon>Hyphomicrobiales</taxon>
        <taxon>Methylobacteriaceae</taxon>
        <taxon>Methylobacterium</taxon>
    </lineage>
</organism>
<evidence type="ECO:0000256" key="3">
    <source>
        <dbReference type="ARBA" id="ARBA00022553"/>
    </source>
</evidence>
<dbReference type="InterPro" id="IPR035965">
    <property type="entry name" value="PAS-like_dom_sf"/>
</dbReference>
<feature type="domain" description="PAC" evidence="6">
    <location>
        <begin position="73"/>
        <end position="125"/>
    </location>
</feature>
<proteinExistence type="predicted"/>
<dbReference type="Gene3D" id="2.10.70.100">
    <property type="match status" value="1"/>
</dbReference>
<evidence type="ECO:0000259" key="6">
    <source>
        <dbReference type="PROSITE" id="PS50113"/>
    </source>
</evidence>
<dbReference type="InterPro" id="IPR013655">
    <property type="entry name" value="PAS_fold_3"/>
</dbReference>
<dbReference type="EC" id="2.7.13.3" evidence="2"/>